<organism evidence="1 2">
    <name type="scientific">Maribacter caenipelagi</name>
    <dbReference type="NCBI Taxonomy" id="1447781"/>
    <lineage>
        <taxon>Bacteria</taxon>
        <taxon>Pseudomonadati</taxon>
        <taxon>Bacteroidota</taxon>
        <taxon>Flavobacteriia</taxon>
        <taxon>Flavobacteriales</taxon>
        <taxon>Flavobacteriaceae</taxon>
        <taxon>Maribacter</taxon>
    </lineage>
</organism>
<evidence type="ECO:0000313" key="1">
    <source>
        <dbReference type="EMBL" id="TDS11625.1"/>
    </source>
</evidence>
<dbReference type="AlphaFoldDB" id="A0A4R7CX32"/>
<accession>A0A4R7CX32</accession>
<protein>
    <recommendedName>
        <fullName evidence="3">Cthe-2314-like HEPN domain-containing protein</fullName>
    </recommendedName>
</protein>
<dbReference type="EMBL" id="SNZW01000019">
    <property type="protein sequence ID" value="TDS11625.1"/>
    <property type="molecule type" value="Genomic_DNA"/>
</dbReference>
<evidence type="ECO:0008006" key="3">
    <source>
        <dbReference type="Google" id="ProtNLM"/>
    </source>
</evidence>
<gene>
    <name evidence="1" type="ORF">DFQ03_3652</name>
</gene>
<keyword evidence="2" id="KW-1185">Reference proteome</keyword>
<reference evidence="1 2" key="1">
    <citation type="submission" date="2019-03" db="EMBL/GenBank/DDBJ databases">
        <title>Genomic Encyclopedia of Type Strains, Phase III (KMG-III): the genomes of soil and plant-associated and newly described type strains.</title>
        <authorList>
            <person name="Whitman W."/>
        </authorList>
    </citation>
    <scope>NUCLEOTIDE SEQUENCE [LARGE SCALE GENOMIC DNA]</scope>
    <source>
        <strain evidence="1 2">CECT 8455</strain>
    </source>
</reference>
<dbReference type="Proteomes" id="UP000295274">
    <property type="component" value="Unassembled WGS sequence"/>
</dbReference>
<evidence type="ECO:0000313" key="2">
    <source>
        <dbReference type="Proteomes" id="UP000295274"/>
    </source>
</evidence>
<dbReference type="RefSeq" id="WP_133674588.1">
    <property type="nucleotide sequence ID" value="NZ_SNZW01000019.1"/>
</dbReference>
<proteinExistence type="predicted"/>
<comment type="caution">
    <text evidence="1">The sequence shown here is derived from an EMBL/GenBank/DDBJ whole genome shotgun (WGS) entry which is preliminary data.</text>
</comment>
<name>A0A4R7CX32_9FLAO</name>
<sequence length="188" mass="22341">MNYKEELISYLKNIEGNLDSEYAEDISSSSDAFGEIMVMSNDKDYHKKLLSIILFHQMTIELMKRLIIYANFLEKICLYPNKKKHDKIKDGAKFSQVMSQFISLIEFKNKNKLIQDISKLNKLRNKYAHEIAFKHNIYESMNEIEKLKPHEFFQSIFTSFIESLNDLRMRIQTAKNEDKIQKIIKLDE</sequence>
<dbReference type="OrthoDB" id="1428120at2"/>